<protein>
    <submittedName>
        <fullName evidence="8">Glycoside hydrolase family 32 protein</fullName>
    </submittedName>
</protein>
<evidence type="ECO:0000259" key="6">
    <source>
        <dbReference type="Pfam" id="PF00251"/>
    </source>
</evidence>
<reference evidence="8 9" key="1">
    <citation type="submission" date="2024-02" db="EMBL/GenBank/DDBJ databases">
        <title>Seven novel Bacillus-like species.</title>
        <authorList>
            <person name="Liu G."/>
        </authorList>
    </citation>
    <scope>NUCLEOTIDE SEQUENCE [LARGE SCALE GENOMIC DNA]</scope>
    <source>
        <strain evidence="8 9">FJAT-52054</strain>
    </source>
</reference>
<keyword evidence="2 4" id="KW-0378">Hydrolase</keyword>
<feature type="region of interest" description="Disordered" evidence="5">
    <location>
        <begin position="8"/>
        <end position="43"/>
    </location>
</feature>
<dbReference type="InterPro" id="IPR013148">
    <property type="entry name" value="Glyco_hydro_32_N"/>
</dbReference>
<dbReference type="InterPro" id="IPR013189">
    <property type="entry name" value="Glyco_hydro_32_C"/>
</dbReference>
<evidence type="ECO:0000256" key="4">
    <source>
        <dbReference type="RuleBase" id="RU362110"/>
    </source>
</evidence>
<keyword evidence="9" id="KW-1185">Reference proteome</keyword>
<dbReference type="Proteomes" id="UP001377337">
    <property type="component" value="Chromosome"/>
</dbReference>
<evidence type="ECO:0000259" key="7">
    <source>
        <dbReference type="Pfam" id="PF08244"/>
    </source>
</evidence>
<evidence type="ECO:0000256" key="2">
    <source>
        <dbReference type="ARBA" id="ARBA00022801"/>
    </source>
</evidence>
<name>A0ABZ2NM86_9BACI</name>
<comment type="similarity">
    <text evidence="1 4">Belongs to the glycosyl hydrolase 32 family.</text>
</comment>
<evidence type="ECO:0000256" key="1">
    <source>
        <dbReference type="ARBA" id="ARBA00009902"/>
    </source>
</evidence>
<evidence type="ECO:0000256" key="5">
    <source>
        <dbReference type="SAM" id="MobiDB-lite"/>
    </source>
</evidence>
<organism evidence="8 9">
    <name type="scientific">Metabacillus sediminis</name>
    <dbReference type="NCBI Taxonomy" id="3117746"/>
    <lineage>
        <taxon>Bacteria</taxon>
        <taxon>Bacillati</taxon>
        <taxon>Bacillota</taxon>
        <taxon>Bacilli</taxon>
        <taxon>Bacillales</taxon>
        <taxon>Bacillaceae</taxon>
        <taxon>Metabacillus</taxon>
    </lineage>
</organism>
<dbReference type="SMART" id="SM00640">
    <property type="entry name" value="Glyco_32"/>
    <property type="match status" value="1"/>
</dbReference>
<dbReference type="PANTHER" id="PTHR42800:SF1">
    <property type="entry name" value="EXOINULINASE INUD (AFU_ORTHOLOGUE AFUA_5G00480)"/>
    <property type="match status" value="1"/>
</dbReference>
<dbReference type="InterPro" id="IPR023296">
    <property type="entry name" value="Glyco_hydro_beta-prop_sf"/>
</dbReference>
<feature type="domain" description="Glycosyl hydrolase family 32 N-terminal" evidence="6">
    <location>
        <begin position="36"/>
        <end position="337"/>
    </location>
</feature>
<proteinExistence type="inferred from homology"/>
<dbReference type="RefSeq" id="WP_338782115.1">
    <property type="nucleotide sequence ID" value="NZ_CP147407.1"/>
</dbReference>
<feature type="compositionally biased region" description="Basic and acidic residues" evidence="5">
    <location>
        <begin position="12"/>
        <end position="24"/>
    </location>
</feature>
<gene>
    <name evidence="8" type="ORF">WCV65_01990</name>
</gene>
<dbReference type="PANTHER" id="PTHR42800">
    <property type="entry name" value="EXOINULINASE INUD (AFU_ORTHOLOGUE AFUA_5G00480)"/>
    <property type="match status" value="1"/>
</dbReference>
<dbReference type="EMBL" id="CP147407">
    <property type="protein sequence ID" value="WXB98936.1"/>
    <property type="molecule type" value="Genomic_DNA"/>
</dbReference>
<sequence length="505" mass="56983">MALLLIFAPKGTEVKKTQNEKEEPPQEASSNRPAYHFSTPEKWKNDPQKPIFIDGKYHYYYLYNGNYPDGGGTEWRHASSEDLVTWKDEGIAIPKFSNKNGDIWSGSVVEDKNNSAGFGKGAIVAVVTQPSADGGKQEQYLWYSTDRGKTFQSFSEKPVMSNPGTEVFRDPKIIWDEENQKWMMTMAEGDKIGFYETKNLKDWSFTGEFKTQNIGLLECPDLFRMRADDGTVKWVLGASANGKAAGKPNTYAYWTGNYDGKSFTPDSAEPQWLDYGFDWYGGVTFEDGKSEDPLNKRYGLAWMNNWDYPHNTPTVKENFNGVDSIVREIQMKKQGDQSYSLTSMPVEALDQLTESKQTAERTEVDGAKTLDIKGEAYQFEADISWSDAQNLGLRLRESNDKARHIDVGFLPAEGLSYVNRGQTDQPDGSRKFIESKAPFDAGKKKVHVKVLVDKTTVEVFVDDGKTVHSSQVFPKQEDQGITLFSEGGPSVFENMEVKHFRPANR</sequence>
<dbReference type="Pfam" id="PF08244">
    <property type="entry name" value="Glyco_hydro_32C"/>
    <property type="match status" value="1"/>
</dbReference>
<keyword evidence="3 4" id="KW-0326">Glycosidase</keyword>
<evidence type="ECO:0000313" key="9">
    <source>
        <dbReference type="Proteomes" id="UP001377337"/>
    </source>
</evidence>
<dbReference type="SUPFAM" id="SSF49899">
    <property type="entry name" value="Concanavalin A-like lectins/glucanases"/>
    <property type="match status" value="1"/>
</dbReference>
<feature type="domain" description="Glycosyl hydrolase family 32 C-terminal" evidence="7">
    <location>
        <begin position="349"/>
        <end position="498"/>
    </location>
</feature>
<evidence type="ECO:0000256" key="3">
    <source>
        <dbReference type="ARBA" id="ARBA00023295"/>
    </source>
</evidence>
<dbReference type="Gene3D" id="2.60.120.560">
    <property type="entry name" value="Exo-inulinase, domain 1"/>
    <property type="match status" value="1"/>
</dbReference>
<dbReference type="GO" id="GO:0016787">
    <property type="term" value="F:hydrolase activity"/>
    <property type="evidence" value="ECO:0007669"/>
    <property type="project" value="UniProtKB-KW"/>
</dbReference>
<dbReference type="CDD" id="cd18622">
    <property type="entry name" value="GH32_Inu-like"/>
    <property type="match status" value="1"/>
</dbReference>
<dbReference type="InterPro" id="IPR013320">
    <property type="entry name" value="ConA-like_dom_sf"/>
</dbReference>
<dbReference type="SUPFAM" id="SSF75005">
    <property type="entry name" value="Arabinanase/levansucrase/invertase"/>
    <property type="match status" value="1"/>
</dbReference>
<dbReference type="Gene3D" id="2.115.10.20">
    <property type="entry name" value="Glycosyl hydrolase domain, family 43"/>
    <property type="match status" value="1"/>
</dbReference>
<accession>A0ABZ2NM86</accession>
<dbReference type="InterPro" id="IPR001362">
    <property type="entry name" value="Glyco_hydro_32"/>
</dbReference>
<evidence type="ECO:0000313" key="8">
    <source>
        <dbReference type="EMBL" id="WXB98936.1"/>
    </source>
</evidence>
<dbReference type="Pfam" id="PF00251">
    <property type="entry name" value="Glyco_hydro_32N"/>
    <property type="match status" value="1"/>
</dbReference>